<evidence type="ECO:0000256" key="1">
    <source>
        <dbReference type="ARBA" id="ARBA00005417"/>
    </source>
</evidence>
<dbReference type="AlphaFoldDB" id="A0A1L7AD24"/>
<dbReference type="PANTHER" id="PTHR43117">
    <property type="entry name" value="OSMOPROTECTANT IMPORT ATP-BINDING PROTEIN OSMV"/>
    <property type="match status" value="1"/>
</dbReference>
<dbReference type="GO" id="GO:0016887">
    <property type="term" value="F:ATP hydrolysis activity"/>
    <property type="evidence" value="ECO:0007669"/>
    <property type="project" value="InterPro"/>
</dbReference>
<dbReference type="eggNOG" id="COG1125">
    <property type="taxonomic scope" value="Bacteria"/>
</dbReference>
<evidence type="ECO:0000256" key="3">
    <source>
        <dbReference type="ARBA" id="ARBA00022741"/>
    </source>
</evidence>
<evidence type="ECO:0000256" key="2">
    <source>
        <dbReference type="ARBA" id="ARBA00022448"/>
    </source>
</evidence>
<evidence type="ECO:0000259" key="5">
    <source>
        <dbReference type="PROSITE" id="PS50893"/>
    </source>
</evidence>
<dbReference type="FunFam" id="3.40.50.300:FF:000425">
    <property type="entry name" value="Probable ABC transporter, ATP-binding subunit"/>
    <property type="match status" value="1"/>
</dbReference>
<dbReference type="KEGG" id="rgi:RGI145_05750"/>
<dbReference type="PROSITE" id="PS50893">
    <property type="entry name" value="ABC_TRANSPORTER_2"/>
    <property type="match status" value="1"/>
</dbReference>
<keyword evidence="3" id="KW-0547">Nucleotide-binding</keyword>
<evidence type="ECO:0000313" key="7">
    <source>
        <dbReference type="Proteomes" id="UP000185494"/>
    </source>
</evidence>
<accession>A0A1L7AD24</accession>
<organism evidence="6 7">
    <name type="scientific">Roseomonas gilardii</name>
    <dbReference type="NCBI Taxonomy" id="257708"/>
    <lineage>
        <taxon>Bacteria</taxon>
        <taxon>Pseudomonadati</taxon>
        <taxon>Pseudomonadota</taxon>
        <taxon>Alphaproteobacteria</taxon>
        <taxon>Acetobacterales</taxon>
        <taxon>Roseomonadaceae</taxon>
        <taxon>Roseomonas</taxon>
    </lineage>
</organism>
<dbReference type="SUPFAM" id="SSF52540">
    <property type="entry name" value="P-loop containing nucleoside triphosphate hydrolases"/>
    <property type="match status" value="1"/>
</dbReference>
<dbReference type="InterPro" id="IPR027417">
    <property type="entry name" value="P-loop_NTPase"/>
</dbReference>
<name>A0A1L7AD24_9PROT</name>
<proteinExistence type="inferred from homology"/>
<dbReference type="STRING" id="257708.RGI145_05750"/>
<dbReference type="Pfam" id="PF00005">
    <property type="entry name" value="ABC_tran"/>
    <property type="match status" value="1"/>
</dbReference>
<feature type="domain" description="ABC transporter" evidence="5">
    <location>
        <begin position="2"/>
        <end position="236"/>
    </location>
</feature>
<dbReference type="Proteomes" id="UP000185494">
    <property type="component" value="Chromosome 1"/>
</dbReference>
<dbReference type="SMART" id="SM00382">
    <property type="entry name" value="AAA"/>
    <property type="match status" value="1"/>
</dbReference>
<evidence type="ECO:0000313" key="6">
    <source>
        <dbReference type="EMBL" id="APT56686.1"/>
    </source>
</evidence>
<dbReference type="InterPro" id="IPR017871">
    <property type="entry name" value="ABC_transporter-like_CS"/>
</dbReference>
<dbReference type="PROSITE" id="PS00211">
    <property type="entry name" value="ABC_TRANSPORTER_1"/>
    <property type="match status" value="1"/>
</dbReference>
<protein>
    <submittedName>
        <fullName evidence="6">ABC transporter</fullName>
    </submittedName>
</protein>
<reference evidence="6 7" key="1">
    <citation type="submission" date="2016-05" db="EMBL/GenBank/DDBJ databases">
        <title>Complete Genome and Methylome Analysis of Psychrotrophic Bacterial Isolates from Antarctic Lake Untersee.</title>
        <authorList>
            <person name="Fomenkov A."/>
            <person name="Akimov V.N."/>
            <person name="Vasilyeva L.V."/>
            <person name="Andersen D."/>
            <person name="Vincze T."/>
            <person name="Roberts R.J."/>
        </authorList>
    </citation>
    <scope>NUCLEOTIDE SEQUENCE [LARGE SCALE GENOMIC DNA]</scope>
    <source>
        <strain evidence="6 7">U14-5</strain>
    </source>
</reference>
<dbReference type="InterPro" id="IPR003593">
    <property type="entry name" value="AAA+_ATPase"/>
</dbReference>
<dbReference type="GO" id="GO:0015697">
    <property type="term" value="P:quaternary ammonium group transport"/>
    <property type="evidence" value="ECO:0007669"/>
    <property type="project" value="UniProtKB-ARBA"/>
</dbReference>
<dbReference type="Gene3D" id="3.40.50.300">
    <property type="entry name" value="P-loop containing nucleotide triphosphate hydrolases"/>
    <property type="match status" value="1"/>
</dbReference>
<dbReference type="EMBL" id="CP015583">
    <property type="protein sequence ID" value="APT56686.1"/>
    <property type="molecule type" value="Genomic_DNA"/>
</dbReference>
<gene>
    <name evidence="6" type="ORF">RGI145_05750</name>
</gene>
<dbReference type="GO" id="GO:0005524">
    <property type="term" value="F:ATP binding"/>
    <property type="evidence" value="ECO:0007669"/>
    <property type="project" value="UniProtKB-KW"/>
</dbReference>
<comment type="similarity">
    <text evidence="1">Belongs to the ABC transporter superfamily.</text>
</comment>
<keyword evidence="4" id="KW-0067">ATP-binding</keyword>
<keyword evidence="2" id="KW-0813">Transport</keyword>
<dbReference type="RefSeq" id="WP_075797618.1">
    <property type="nucleotide sequence ID" value="NZ_CP015583.1"/>
</dbReference>
<dbReference type="InterPro" id="IPR003439">
    <property type="entry name" value="ABC_transporter-like_ATP-bd"/>
</dbReference>
<evidence type="ECO:0000256" key="4">
    <source>
        <dbReference type="ARBA" id="ARBA00022840"/>
    </source>
</evidence>
<sequence>MIRFEGATKTYGTRRAVDAVSLEIRNGRFCVLLGESGSGKSTLMRMVNRLVRPDGGRVTLDGRDVAQADPEALRRGIGYVIQSVGLFPHWRVAENVATVPRLLGWDAARIARRVEELLQLVGLDPERFAERWPHELSGGQAQRVGLARALAADPPVLLMDEPFSALDPSIRRSLQREMRAIHARTGKTILFVTHDVEEALTLADQLAVLRDGKLVASGTPAEVLERQADGAVRELLGEEALAFHRLATQPARRHARVAAEPGERDLPLLPADATLKQALLLMLDRRTDRLVLEAEEAGPPRILHLGDLLSPVMSGDRAPP</sequence>
<dbReference type="PANTHER" id="PTHR43117:SF4">
    <property type="entry name" value="OSMOPROTECTANT IMPORT ATP-BINDING PROTEIN OSMV"/>
    <property type="match status" value="1"/>
</dbReference>